<reference evidence="1" key="2">
    <citation type="journal article" date="2015" name="Data Brief">
        <title>Shoot transcriptome of the giant reed, Arundo donax.</title>
        <authorList>
            <person name="Barrero R.A."/>
            <person name="Guerrero F.D."/>
            <person name="Moolhuijzen P."/>
            <person name="Goolsby J.A."/>
            <person name="Tidwell J."/>
            <person name="Bellgard S.E."/>
            <person name="Bellgard M.I."/>
        </authorList>
    </citation>
    <scope>NUCLEOTIDE SEQUENCE</scope>
    <source>
        <tissue evidence="1">Shoot tissue taken approximately 20 cm above the soil surface</tissue>
    </source>
</reference>
<dbReference type="EMBL" id="GBRH01165092">
    <property type="protein sequence ID" value="JAE32804.1"/>
    <property type="molecule type" value="Transcribed_RNA"/>
</dbReference>
<sequence>MSAPSLWRMQVASGVKLCTSVTEVSVVGNATVLHFSPEVTVPKTAKLVA</sequence>
<name>A0A0A9HAF7_ARUDO</name>
<reference evidence="1" key="1">
    <citation type="submission" date="2014-09" db="EMBL/GenBank/DDBJ databases">
        <authorList>
            <person name="Magalhaes I.L.F."/>
            <person name="Oliveira U."/>
            <person name="Santos F.R."/>
            <person name="Vidigal T.H.D.A."/>
            <person name="Brescovit A.D."/>
            <person name="Santos A.J."/>
        </authorList>
    </citation>
    <scope>NUCLEOTIDE SEQUENCE</scope>
    <source>
        <tissue evidence="1">Shoot tissue taken approximately 20 cm above the soil surface</tissue>
    </source>
</reference>
<evidence type="ECO:0000313" key="1">
    <source>
        <dbReference type="EMBL" id="JAE32804.1"/>
    </source>
</evidence>
<proteinExistence type="predicted"/>
<organism evidence="1">
    <name type="scientific">Arundo donax</name>
    <name type="common">Giant reed</name>
    <name type="synonym">Donax arundinaceus</name>
    <dbReference type="NCBI Taxonomy" id="35708"/>
    <lineage>
        <taxon>Eukaryota</taxon>
        <taxon>Viridiplantae</taxon>
        <taxon>Streptophyta</taxon>
        <taxon>Embryophyta</taxon>
        <taxon>Tracheophyta</taxon>
        <taxon>Spermatophyta</taxon>
        <taxon>Magnoliopsida</taxon>
        <taxon>Liliopsida</taxon>
        <taxon>Poales</taxon>
        <taxon>Poaceae</taxon>
        <taxon>PACMAD clade</taxon>
        <taxon>Arundinoideae</taxon>
        <taxon>Arundineae</taxon>
        <taxon>Arundo</taxon>
    </lineage>
</organism>
<dbReference type="AlphaFoldDB" id="A0A0A9HAF7"/>
<protein>
    <submittedName>
        <fullName evidence="1">Uncharacterized protein</fullName>
    </submittedName>
</protein>
<accession>A0A0A9HAF7</accession>